<dbReference type="InterPro" id="IPR008266">
    <property type="entry name" value="Tyr_kinase_AS"/>
</dbReference>
<protein>
    <submittedName>
        <fullName evidence="2">Uncharacterized protein</fullName>
    </submittedName>
</protein>
<dbReference type="InParanoid" id="A0A0C3N8B0"/>
<dbReference type="InterPro" id="IPR011009">
    <property type="entry name" value="Kinase-like_dom_sf"/>
</dbReference>
<dbReference type="PROSITE" id="PS00109">
    <property type="entry name" value="PROTEIN_KINASE_TYR"/>
    <property type="match status" value="1"/>
</dbReference>
<dbReference type="OrthoDB" id="3247966at2759"/>
<accession>A0A0C3N8B0</accession>
<feature type="non-terminal residue" evidence="2">
    <location>
        <position position="137"/>
    </location>
</feature>
<dbReference type="AlphaFoldDB" id="A0A0C3N8B0"/>
<sequence length="137" mass="15889">MDSLDGYKDLCDVHPPPLVFERIRTHLDELHQHGYVHGDVRSMNIMVLESDMTEFMFVDFDWAGKIGEVRYPLNVNREIWRPSGVFDGALIEAQHDLAMLEQITTSFNKGDKRREDDQTQSENVDEPESKRPRLNTG</sequence>
<dbReference type="Gene3D" id="1.10.510.10">
    <property type="entry name" value="Transferase(Phosphotransferase) domain 1"/>
    <property type="match status" value="1"/>
</dbReference>
<evidence type="ECO:0000313" key="3">
    <source>
        <dbReference type="Proteomes" id="UP000054217"/>
    </source>
</evidence>
<dbReference type="Proteomes" id="UP000054217">
    <property type="component" value="Unassembled WGS sequence"/>
</dbReference>
<organism evidence="2 3">
    <name type="scientific">Pisolithus tinctorius Marx 270</name>
    <dbReference type="NCBI Taxonomy" id="870435"/>
    <lineage>
        <taxon>Eukaryota</taxon>
        <taxon>Fungi</taxon>
        <taxon>Dikarya</taxon>
        <taxon>Basidiomycota</taxon>
        <taxon>Agaricomycotina</taxon>
        <taxon>Agaricomycetes</taxon>
        <taxon>Agaricomycetidae</taxon>
        <taxon>Boletales</taxon>
        <taxon>Sclerodermatineae</taxon>
        <taxon>Pisolithaceae</taxon>
        <taxon>Pisolithus</taxon>
    </lineage>
</organism>
<evidence type="ECO:0000313" key="2">
    <source>
        <dbReference type="EMBL" id="KIN97289.1"/>
    </source>
</evidence>
<dbReference type="EMBL" id="KN832031">
    <property type="protein sequence ID" value="KIN97289.1"/>
    <property type="molecule type" value="Genomic_DNA"/>
</dbReference>
<gene>
    <name evidence="2" type="ORF">M404DRAFT_1006169</name>
</gene>
<proteinExistence type="predicted"/>
<evidence type="ECO:0000256" key="1">
    <source>
        <dbReference type="SAM" id="MobiDB-lite"/>
    </source>
</evidence>
<dbReference type="HOGENOM" id="CLU_1880402_0_0_1"/>
<dbReference type="SUPFAM" id="SSF56112">
    <property type="entry name" value="Protein kinase-like (PK-like)"/>
    <property type="match status" value="1"/>
</dbReference>
<reference evidence="3" key="2">
    <citation type="submission" date="2015-01" db="EMBL/GenBank/DDBJ databases">
        <title>Evolutionary Origins and Diversification of the Mycorrhizal Mutualists.</title>
        <authorList>
            <consortium name="DOE Joint Genome Institute"/>
            <consortium name="Mycorrhizal Genomics Consortium"/>
            <person name="Kohler A."/>
            <person name="Kuo A."/>
            <person name="Nagy L.G."/>
            <person name="Floudas D."/>
            <person name="Copeland A."/>
            <person name="Barry K.W."/>
            <person name="Cichocki N."/>
            <person name="Veneault-Fourrey C."/>
            <person name="LaButti K."/>
            <person name="Lindquist E.A."/>
            <person name="Lipzen A."/>
            <person name="Lundell T."/>
            <person name="Morin E."/>
            <person name="Murat C."/>
            <person name="Riley R."/>
            <person name="Ohm R."/>
            <person name="Sun H."/>
            <person name="Tunlid A."/>
            <person name="Henrissat B."/>
            <person name="Grigoriev I.V."/>
            <person name="Hibbett D.S."/>
            <person name="Martin F."/>
        </authorList>
    </citation>
    <scope>NUCLEOTIDE SEQUENCE [LARGE SCALE GENOMIC DNA]</scope>
    <source>
        <strain evidence="3">Marx 270</strain>
    </source>
</reference>
<keyword evidence="3" id="KW-1185">Reference proteome</keyword>
<reference evidence="2 3" key="1">
    <citation type="submission" date="2014-04" db="EMBL/GenBank/DDBJ databases">
        <authorList>
            <consortium name="DOE Joint Genome Institute"/>
            <person name="Kuo A."/>
            <person name="Kohler A."/>
            <person name="Costa M.D."/>
            <person name="Nagy L.G."/>
            <person name="Floudas D."/>
            <person name="Copeland A."/>
            <person name="Barry K.W."/>
            <person name="Cichocki N."/>
            <person name="Veneault-Fourrey C."/>
            <person name="LaButti K."/>
            <person name="Lindquist E.A."/>
            <person name="Lipzen A."/>
            <person name="Lundell T."/>
            <person name="Morin E."/>
            <person name="Murat C."/>
            <person name="Sun H."/>
            <person name="Tunlid A."/>
            <person name="Henrissat B."/>
            <person name="Grigoriev I.V."/>
            <person name="Hibbett D.S."/>
            <person name="Martin F."/>
            <person name="Nordberg H.P."/>
            <person name="Cantor M.N."/>
            <person name="Hua S.X."/>
        </authorList>
    </citation>
    <scope>NUCLEOTIDE SEQUENCE [LARGE SCALE GENOMIC DNA]</scope>
    <source>
        <strain evidence="2 3">Marx 270</strain>
    </source>
</reference>
<feature type="region of interest" description="Disordered" evidence="1">
    <location>
        <begin position="105"/>
        <end position="137"/>
    </location>
</feature>
<name>A0A0C3N8B0_PISTI</name>
<dbReference type="GO" id="GO:0004672">
    <property type="term" value="F:protein kinase activity"/>
    <property type="evidence" value="ECO:0007669"/>
    <property type="project" value="InterPro"/>
</dbReference>